<dbReference type="AlphaFoldDB" id="A0A7W6K0P6"/>
<organism evidence="1 2">
    <name type="scientific">Allorhizobium borbori</name>
    <dbReference type="NCBI Taxonomy" id="485907"/>
    <lineage>
        <taxon>Bacteria</taxon>
        <taxon>Pseudomonadati</taxon>
        <taxon>Pseudomonadota</taxon>
        <taxon>Alphaproteobacteria</taxon>
        <taxon>Hyphomicrobiales</taxon>
        <taxon>Rhizobiaceae</taxon>
        <taxon>Rhizobium/Agrobacterium group</taxon>
        <taxon>Allorhizobium</taxon>
    </lineage>
</organism>
<name>A0A7W6K0P6_9HYPH</name>
<proteinExistence type="predicted"/>
<comment type="caution">
    <text evidence="1">The sequence shown here is derived from an EMBL/GenBank/DDBJ whole genome shotgun (WGS) entry which is preliminary data.</text>
</comment>
<accession>A0A7W6K0P6</accession>
<dbReference type="EMBL" id="JACIDU010000005">
    <property type="protein sequence ID" value="MBB4103038.1"/>
    <property type="molecule type" value="Genomic_DNA"/>
</dbReference>
<gene>
    <name evidence="1" type="ORF">GGQ66_001593</name>
</gene>
<protein>
    <submittedName>
        <fullName evidence="1">Uncharacterized protein</fullName>
    </submittedName>
</protein>
<dbReference type="Proteomes" id="UP000584824">
    <property type="component" value="Unassembled WGS sequence"/>
</dbReference>
<keyword evidence="2" id="KW-1185">Reference proteome</keyword>
<dbReference type="RefSeq" id="WP_237358821.1">
    <property type="nucleotide sequence ID" value="NZ_JACIDU010000005.1"/>
</dbReference>
<evidence type="ECO:0000313" key="2">
    <source>
        <dbReference type="Proteomes" id="UP000584824"/>
    </source>
</evidence>
<reference evidence="1 2" key="1">
    <citation type="submission" date="2020-08" db="EMBL/GenBank/DDBJ databases">
        <title>Genomic Encyclopedia of Type Strains, Phase IV (KMG-IV): sequencing the most valuable type-strain genomes for metagenomic binning, comparative biology and taxonomic classification.</title>
        <authorList>
            <person name="Goeker M."/>
        </authorList>
    </citation>
    <scope>NUCLEOTIDE SEQUENCE [LARGE SCALE GENOMIC DNA]</scope>
    <source>
        <strain evidence="1 2">DSM 26385</strain>
    </source>
</reference>
<evidence type="ECO:0000313" key="1">
    <source>
        <dbReference type="EMBL" id="MBB4103038.1"/>
    </source>
</evidence>
<sequence>MLPTMNTLNALFALVDTYCGHVGIAEATLSSQLFSDGKRLKALRAGKDVGARRLERAILWLDEHWPDGCEWPEGVMRPLTAERFDAMFENLERAISE</sequence>